<keyword evidence="9" id="KW-1185">Reference proteome</keyword>
<evidence type="ECO:0000256" key="4">
    <source>
        <dbReference type="ARBA" id="ARBA00022833"/>
    </source>
</evidence>
<dbReference type="Gene3D" id="3.40.50.720">
    <property type="entry name" value="NAD(P)-binding Rossmann-like Domain"/>
    <property type="match status" value="1"/>
</dbReference>
<dbReference type="GO" id="GO:0046872">
    <property type="term" value="F:metal ion binding"/>
    <property type="evidence" value="ECO:0007669"/>
    <property type="project" value="UniProtKB-KW"/>
</dbReference>
<evidence type="ECO:0000259" key="6">
    <source>
        <dbReference type="Pfam" id="PF00107"/>
    </source>
</evidence>
<accession>A0A7W9MTB9</accession>
<evidence type="ECO:0000256" key="5">
    <source>
        <dbReference type="ARBA" id="ARBA00023002"/>
    </source>
</evidence>
<reference evidence="8 9" key="1">
    <citation type="submission" date="2020-08" db="EMBL/GenBank/DDBJ databases">
        <title>Sequencing the genomes of 1000 actinobacteria strains.</title>
        <authorList>
            <person name="Klenk H.-P."/>
        </authorList>
    </citation>
    <scope>NUCLEOTIDE SEQUENCE [LARGE SCALE GENOMIC DNA]</scope>
    <source>
        <strain evidence="8 9">DSM 28967</strain>
    </source>
</reference>
<dbReference type="InterPro" id="IPR013154">
    <property type="entry name" value="ADH-like_N"/>
</dbReference>
<comment type="caution">
    <text evidence="8">The sequence shown here is derived from an EMBL/GenBank/DDBJ whole genome shotgun (WGS) entry which is preliminary data.</text>
</comment>
<dbReference type="Pfam" id="PF00107">
    <property type="entry name" value="ADH_zinc_N"/>
    <property type="match status" value="1"/>
</dbReference>
<dbReference type="SUPFAM" id="SSF50129">
    <property type="entry name" value="GroES-like"/>
    <property type="match status" value="1"/>
</dbReference>
<keyword evidence="3" id="KW-0479">Metal-binding</keyword>
<evidence type="ECO:0000313" key="9">
    <source>
        <dbReference type="Proteomes" id="UP000549971"/>
    </source>
</evidence>
<name>A0A7W9MTB9_9ACTN</name>
<dbReference type="Proteomes" id="UP000549971">
    <property type="component" value="Unassembled WGS sequence"/>
</dbReference>
<dbReference type="InterPro" id="IPR011032">
    <property type="entry name" value="GroES-like_sf"/>
</dbReference>
<dbReference type="InterPro" id="IPR036291">
    <property type="entry name" value="NAD(P)-bd_dom_sf"/>
</dbReference>
<comment type="similarity">
    <text evidence="2">Belongs to the zinc-containing alcohol dehydrogenase family.</text>
</comment>
<keyword evidence="4" id="KW-0862">Zinc</keyword>
<dbReference type="PANTHER" id="PTHR43161">
    <property type="entry name" value="SORBITOL DEHYDROGENASE"/>
    <property type="match status" value="1"/>
</dbReference>
<dbReference type="GO" id="GO:0016491">
    <property type="term" value="F:oxidoreductase activity"/>
    <property type="evidence" value="ECO:0007669"/>
    <property type="project" value="UniProtKB-KW"/>
</dbReference>
<dbReference type="Pfam" id="PF08240">
    <property type="entry name" value="ADH_N"/>
    <property type="match status" value="1"/>
</dbReference>
<feature type="domain" description="Alcohol dehydrogenase-like N-terminal" evidence="7">
    <location>
        <begin position="26"/>
        <end position="142"/>
    </location>
</feature>
<dbReference type="RefSeq" id="WP_202892950.1">
    <property type="nucleotide sequence ID" value="NZ_JACHMY010000001.1"/>
</dbReference>
<evidence type="ECO:0000256" key="3">
    <source>
        <dbReference type="ARBA" id="ARBA00022723"/>
    </source>
</evidence>
<evidence type="ECO:0000313" key="8">
    <source>
        <dbReference type="EMBL" id="MBB5835499.1"/>
    </source>
</evidence>
<organism evidence="8 9">
    <name type="scientific">Kribbella italica</name>
    <dbReference type="NCBI Taxonomy" id="1540520"/>
    <lineage>
        <taxon>Bacteria</taxon>
        <taxon>Bacillati</taxon>
        <taxon>Actinomycetota</taxon>
        <taxon>Actinomycetes</taxon>
        <taxon>Propionibacteriales</taxon>
        <taxon>Kribbellaceae</taxon>
        <taxon>Kribbella</taxon>
    </lineage>
</organism>
<protein>
    <submittedName>
        <fullName evidence="8">Threonine dehydrogenase-like Zn-dependent dehydrogenase</fullName>
    </submittedName>
</protein>
<gene>
    <name evidence="8" type="ORF">HDA39_002233</name>
</gene>
<dbReference type="PANTHER" id="PTHR43161:SF9">
    <property type="entry name" value="SORBITOL DEHYDROGENASE"/>
    <property type="match status" value="1"/>
</dbReference>
<dbReference type="InterPro" id="IPR013149">
    <property type="entry name" value="ADH-like_C"/>
</dbReference>
<sequence>MRTKAVVVARPGVLIVDDRQSPTAAPDHAVVRVAYGGICGSDLHYWRSGRIGESVLRAPMVLGHEIVGVVEHAADDGSGPAAGTRVAVHPAQVCGECEPCRRGDQHLCPELRYFGSAARDPHTDGGFVERLVVPAARLIPIPATLDFRTAALAEPASVVLHGLRRLERLGHGVEGRDVLVTGAGPIGLLAVALAYAANARTVTVTDLHDQPLDVARRIGATRTIRADRASVLPGRQLSGDDLMTTSTSIAEQVPDVDVAVESSGAPPAVGMALEALRPGGAIVQIGHLPSEGVTAPLHLAVTRELTVAGSSRFSSELPEALAIMDAHPQLFAPVVTAVFPLGEVEAAFHQAADPSRSSKVLLAFGADS</sequence>
<dbReference type="EMBL" id="JACHMY010000001">
    <property type="protein sequence ID" value="MBB5835499.1"/>
    <property type="molecule type" value="Genomic_DNA"/>
</dbReference>
<dbReference type="SUPFAM" id="SSF51735">
    <property type="entry name" value="NAD(P)-binding Rossmann-fold domains"/>
    <property type="match status" value="1"/>
</dbReference>
<dbReference type="AlphaFoldDB" id="A0A7W9MTB9"/>
<evidence type="ECO:0000259" key="7">
    <source>
        <dbReference type="Pfam" id="PF08240"/>
    </source>
</evidence>
<feature type="domain" description="Alcohol dehydrogenase-like C-terminal" evidence="6">
    <location>
        <begin position="185"/>
        <end position="324"/>
    </location>
</feature>
<evidence type="ECO:0000256" key="1">
    <source>
        <dbReference type="ARBA" id="ARBA00001947"/>
    </source>
</evidence>
<evidence type="ECO:0000256" key="2">
    <source>
        <dbReference type="ARBA" id="ARBA00008072"/>
    </source>
</evidence>
<comment type="cofactor">
    <cofactor evidence="1">
        <name>Zn(2+)</name>
        <dbReference type="ChEBI" id="CHEBI:29105"/>
    </cofactor>
</comment>
<proteinExistence type="inferred from homology"/>
<dbReference type="Gene3D" id="3.90.180.10">
    <property type="entry name" value="Medium-chain alcohol dehydrogenases, catalytic domain"/>
    <property type="match status" value="1"/>
</dbReference>
<dbReference type="CDD" id="cd08232">
    <property type="entry name" value="idonate-5-DH"/>
    <property type="match status" value="1"/>
</dbReference>
<keyword evidence="5" id="KW-0560">Oxidoreductase</keyword>